<name>A0ABS7GEQ8_9BACT</name>
<dbReference type="InterPro" id="IPR006860">
    <property type="entry name" value="FecR"/>
</dbReference>
<dbReference type="InterPro" id="IPR032508">
    <property type="entry name" value="FecR_C"/>
</dbReference>
<organism evidence="3 4">
    <name type="scientific">Chitinophaga rhizophila</name>
    <dbReference type="NCBI Taxonomy" id="2866212"/>
    <lineage>
        <taxon>Bacteria</taxon>
        <taxon>Pseudomonadati</taxon>
        <taxon>Bacteroidota</taxon>
        <taxon>Chitinophagia</taxon>
        <taxon>Chitinophagales</taxon>
        <taxon>Chitinophagaceae</taxon>
        <taxon>Chitinophaga</taxon>
    </lineage>
</organism>
<sequence>MEQQELYLLITRHFNEQTLPWEEDFLAEWLANAEENRQTYSVLKDIWQASGQQHNEAQTAAALQNVKQRIRRHTPPVIITLMKQYRTQIAAAAVVTGVIISSMFYLRHQPAKQAVAYLEKTAAPGQVLKVTMPDSTIIHLAPNSRLRYTAGFGKDDRNMILDGEAFFDVSKDAHHPFNIQAGELAVKVLGTRFNVTHYANSDSAAVSLVDGKVQVSLPAHPQSFALQPGQELYYNSRKKQAYTRAYDVEAVTGWTSRLLVFRNESLGVVARRLEQLYDVEITFADPAMASYKLFAKFSDKPLHYILDVIKATDNLDYTINGKQIRFTTNNAYQSR</sequence>
<evidence type="ECO:0000313" key="4">
    <source>
        <dbReference type="Proteomes" id="UP000812961"/>
    </source>
</evidence>
<dbReference type="PIRSF" id="PIRSF018266">
    <property type="entry name" value="FecR"/>
    <property type="match status" value="1"/>
</dbReference>
<dbReference type="EMBL" id="JAICCF010000002">
    <property type="protein sequence ID" value="MBW8685304.1"/>
    <property type="molecule type" value="Genomic_DNA"/>
</dbReference>
<evidence type="ECO:0000259" key="2">
    <source>
        <dbReference type="Pfam" id="PF16344"/>
    </source>
</evidence>
<feature type="domain" description="Protein FecR C-terminal" evidence="2">
    <location>
        <begin position="259"/>
        <end position="324"/>
    </location>
</feature>
<protein>
    <submittedName>
        <fullName evidence="3">DUF4974 domain-containing protein</fullName>
    </submittedName>
</protein>
<gene>
    <name evidence="3" type="ORF">K1Y79_13285</name>
</gene>
<evidence type="ECO:0000313" key="3">
    <source>
        <dbReference type="EMBL" id="MBW8685304.1"/>
    </source>
</evidence>
<keyword evidence="4" id="KW-1185">Reference proteome</keyword>
<evidence type="ECO:0000259" key="1">
    <source>
        <dbReference type="Pfam" id="PF04773"/>
    </source>
</evidence>
<dbReference type="PANTHER" id="PTHR30273:SF2">
    <property type="entry name" value="PROTEIN FECR"/>
    <property type="match status" value="1"/>
</dbReference>
<dbReference type="Gene3D" id="3.55.50.30">
    <property type="match status" value="1"/>
</dbReference>
<dbReference type="Pfam" id="PF04773">
    <property type="entry name" value="FecR"/>
    <property type="match status" value="1"/>
</dbReference>
<accession>A0ABS7GEQ8</accession>
<feature type="domain" description="FecR protein" evidence="1">
    <location>
        <begin position="123"/>
        <end position="214"/>
    </location>
</feature>
<comment type="caution">
    <text evidence="3">The sequence shown here is derived from an EMBL/GenBank/DDBJ whole genome shotgun (WGS) entry which is preliminary data.</text>
</comment>
<dbReference type="Pfam" id="PF16344">
    <property type="entry name" value="FecR_C"/>
    <property type="match status" value="1"/>
</dbReference>
<dbReference type="Gene3D" id="2.60.120.1440">
    <property type="match status" value="1"/>
</dbReference>
<proteinExistence type="predicted"/>
<dbReference type="PANTHER" id="PTHR30273">
    <property type="entry name" value="PERIPLASMIC SIGNAL SENSOR AND SIGMA FACTOR ACTIVATOR FECR-RELATED"/>
    <property type="match status" value="1"/>
</dbReference>
<dbReference type="Proteomes" id="UP000812961">
    <property type="component" value="Unassembled WGS sequence"/>
</dbReference>
<reference evidence="3 4" key="1">
    <citation type="submission" date="2021-08" db="EMBL/GenBank/DDBJ databases">
        <title>The genome sequence of Chitinophaga sp. B61.</title>
        <authorList>
            <person name="Zhang X."/>
        </authorList>
    </citation>
    <scope>NUCLEOTIDE SEQUENCE [LARGE SCALE GENOMIC DNA]</scope>
    <source>
        <strain evidence="3 4">B61</strain>
    </source>
</reference>
<dbReference type="InterPro" id="IPR012373">
    <property type="entry name" value="Ferrdict_sens_TM"/>
</dbReference>
<dbReference type="RefSeq" id="WP_220250549.1">
    <property type="nucleotide sequence ID" value="NZ_JAICCF010000002.1"/>
</dbReference>